<evidence type="ECO:0000256" key="8">
    <source>
        <dbReference type="ARBA" id="ARBA00023114"/>
    </source>
</evidence>
<feature type="signal peptide" evidence="11">
    <location>
        <begin position="1"/>
        <end position="19"/>
    </location>
</feature>
<dbReference type="PRINTS" id="PR00184">
    <property type="entry name" value="NEISSPPORIN"/>
</dbReference>
<dbReference type="GO" id="GO:0034220">
    <property type="term" value="P:monoatomic ion transmembrane transport"/>
    <property type="evidence" value="ECO:0007669"/>
    <property type="project" value="InterPro"/>
</dbReference>
<evidence type="ECO:0000259" key="12">
    <source>
        <dbReference type="Pfam" id="PF13609"/>
    </source>
</evidence>
<dbReference type="InterPro" id="IPR033900">
    <property type="entry name" value="Gram_neg_porin_domain"/>
</dbReference>
<evidence type="ECO:0000313" key="14">
    <source>
        <dbReference type="Proteomes" id="UP000061603"/>
    </source>
</evidence>
<keyword evidence="6 11" id="KW-0732">Signal</keyword>
<dbReference type="Pfam" id="PF13609">
    <property type="entry name" value="Porin_4"/>
    <property type="match status" value="1"/>
</dbReference>
<keyword evidence="7" id="KW-0406">Ion transport</keyword>
<evidence type="ECO:0000313" key="13">
    <source>
        <dbReference type="EMBL" id="AJP49086.1"/>
    </source>
</evidence>
<dbReference type="EMBL" id="CP010554">
    <property type="protein sequence ID" value="AJP49086.1"/>
    <property type="molecule type" value="Genomic_DNA"/>
</dbReference>
<dbReference type="InterPro" id="IPR002299">
    <property type="entry name" value="Porin_Neis"/>
</dbReference>
<reference evidence="13 14" key="1">
    <citation type="journal article" date="2015" name="Genome Announc.">
        <title>Complete Genome Sequence of a Novel Bacterium within the Family Rhodocyclaceae That Degrades Polycyclic Aromatic Hydrocarbons.</title>
        <authorList>
            <person name="Singleton D.R."/>
            <person name="Dickey A.N."/>
            <person name="Scholl E.H."/>
            <person name="Wright F.A."/>
            <person name="Aitken M.D."/>
        </authorList>
    </citation>
    <scope>NUCLEOTIDE SEQUENCE [LARGE SCALE GENOMIC DNA]</scope>
    <source>
        <strain evidence="14">PG1-Ca6</strain>
    </source>
</reference>
<feature type="domain" description="Porin" evidence="12">
    <location>
        <begin position="8"/>
        <end position="337"/>
    </location>
</feature>
<dbReference type="Gene3D" id="2.40.160.10">
    <property type="entry name" value="Porin"/>
    <property type="match status" value="1"/>
</dbReference>
<dbReference type="InterPro" id="IPR023614">
    <property type="entry name" value="Porin_dom_sf"/>
</dbReference>
<sequence length="382" mass="39835">MQKKFIALAIASLSGAAFAQSNVTVYGVVDGTFDIINTSGAAGAGRGAPDYTRVQSNGSRLGFKGTESLGNGMSAFFQFESNAKFDAGGGLDVARDSFVGLKGDFGTVKLGNFSGPNRDIASKLDVVIHSDGIGDNSALLGKLGGRASVFDTRYTNSIAYITPDFSGFQATVQYQANENKNIAPSANPANQSLAELGLNYDNGPVYVGLTHGKLTEKNSTGAGTFNTGTDEDVTETRLGGMYKFGNASVRALFAHTKGDGSLGSLKQNVWGLAGTYMVTANGKLLAQYFRANDLSGNRAGVTDLSDTGAKFWVLGYEHSLSKRTTLLAHYAYLKNDDRVSAVSGMAKGYDFGDGSTGIAGSAGSNNDGLKLSGLQVGINHTF</sequence>
<dbReference type="RefSeq" id="WP_202635177.1">
    <property type="nucleotide sequence ID" value="NZ_CP010554.1"/>
</dbReference>
<evidence type="ECO:0000256" key="1">
    <source>
        <dbReference type="ARBA" id="ARBA00004571"/>
    </source>
</evidence>
<evidence type="ECO:0000256" key="5">
    <source>
        <dbReference type="ARBA" id="ARBA00022692"/>
    </source>
</evidence>
<protein>
    <recommendedName>
        <fullName evidence="12">Porin domain-containing protein</fullName>
    </recommendedName>
</protein>
<evidence type="ECO:0000256" key="2">
    <source>
        <dbReference type="ARBA" id="ARBA00011233"/>
    </source>
</evidence>
<dbReference type="PANTHER" id="PTHR34501">
    <property type="entry name" value="PROTEIN YDDL-RELATED"/>
    <property type="match status" value="1"/>
</dbReference>
<keyword evidence="5" id="KW-0812">Transmembrane</keyword>
<comment type="subcellular location">
    <subcellularLocation>
        <location evidence="1">Cell outer membrane</location>
        <topology evidence="1">Multi-pass membrane protein</topology>
    </subcellularLocation>
</comment>
<evidence type="ECO:0000256" key="3">
    <source>
        <dbReference type="ARBA" id="ARBA00022448"/>
    </source>
</evidence>
<dbReference type="Proteomes" id="UP000061603">
    <property type="component" value="Chromosome"/>
</dbReference>
<dbReference type="STRING" id="1565605.PG1C_12880"/>
<dbReference type="InterPro" id="IPR050298">
    <property type="entry name" value="Gram-neg_bact_OMP"/>
</dbReference>
<dbReference type="PRINTS" id="PR00182">
    <property type="entry name" value="ECOLNEIPORIN"/>
</dbReference>
<dbReference type="HOGENOM" id="CLU_038238_1_1_4"/>
<evidence type="ECO:0000256" key="9">
    <source>
        <dbReference type="ARBA" id="ARBA00023136"/>
    </source>
</evidence>
<feature type="chain" id="PRO_5002186660" description="Porin domain-containing protein" evidence="11">
    <location>
        <begin position="20"/>
        <end position="382"/>
    </location>
</feature>
<evidence type="ECO:0000256" key="7">
    <source>
        <dbReference type="ARBA" id="ARBA00023065"/>
    </source>
</evidence>
<evidence type="ECO:0000256" key="10">
    <source>
        <dbReference type="ARBA" id="ARBA00023237"/>
    </source>
</evidence>
<keyword evidence="9" id="KW-0472">Membrane</keyword>
<dbReference type="CDD" id="cd00342">
    <property type="entry name" value="gram_neg_porins"/>
    <property type="match status" value="1"/>
</dbReference>
<evidence type="ECO:0000256" key="6">
    <source>
        <dbReference type="ARBA" id="ARBA00022729"/>
    </source>
</evidence>
<dbReference type="GO" id="GO:0046930">
    <property type="term" value="C:pore complex"/>
    <property type="evidence" value="ECO:0007669"/>
    <property type="project" value="UniProtKB-KW"/>
</dbReference>
<keyword evidence="10" id="KW-0998">Cell outer membrane</keyword>
<dbReference type="GO" id="GO:0015288">
    <property type="term" value="F:porin activity"/>
    <property type="evidence" value="ECO:0007669"/>
    <property type="project" value="UniProtKB-KW"/>
</dbReference>
<dbReference type="InterPro" id="IPR001702">
    <property type="entry name" value="Porin_Gram-ve"/>
</dbReference>
<dbReference type="PANTHER" id="PTHR34501:SF9">
    <property type="entry name" value="MAJOR OUTER MEMBRANE PROTEIN P.IA"/>
    <property type="match status" value="1"/>
</dbReference>
<organism evidence="13 14">
    <name type="scientific">Rugosibacter aromaticivorans</name>
    <dbReference type="NCBI Taxonomy" id="1565605"/>
    <lineage>
        <taxon>Bacteria</taxon>
        <taxon>Pseudomonadati</taxon>
        <taxon>Pseudomonadota</taxon>
        <taxon>Betaproteobacteria</taxon>
        <taxon>Nitrosomonadales</taxon>
        <taxon>Sterolibacteriaceae</taxon>
        <taxon>Rugosibacter</taxon>
    </lineage>
</organism>
<keyword evidence="3" id="KW-0813">Transport</keyword>
<evidence type="ECO:0000256" key="11">
    <source>
        <dbReference type="SAM" id="SignalP"/>
    </source>
</evidence>
<gene>
    <name evidence="13" type="ORF">PG1C_12880</name>
</gene>
<dbReference type="SUPFAM" id="SSF56935">
    <property type="entry name" value="Porins"/>
    <property type="match status" value="1"/>
</dbReference>
<dbReference type="KEGG" id="rbu:PG1C_12880"/>
<keyword evidence="14" id="KW-1185">Reference proteome</keyword>
<evidence type="ECO:0000256" key="4">
    <source>
        <dbReference type="ARBA" id="ARBA00022452"/>
    </source>
</evidence>
<proteinExistence type="predicted"/>
<accession>A0A0C5JP65</accession>
<comment type="subunit">
    <text evidence="2">Homotrimer.</text>
</comment>
<keyword evidence="8" id="KW-0626">Porin</keyword>
<dbReference type="AlphaFoldDB" id="A0A0C5JP65"/>
<name>A0A0C5JP65_9PROT</name>
<dbReference type="GO" id="GO:0009279">
    <property type="term" value="C:cell outer membrane"/>
    <property type="evidence" value="ECO:0007669"/>
    <property type="project" value="UniProtKB-SubCell"/>
</dbReference>
<keyword evidence="4" id="KW-1134">Transmembrane beta strand</keyword>